<dbReference type="SUPFAM" id="SSF117281">
    <property type="entry name" value="Kelch motif"/>
    <property type="match status" value="2"/>
</dbReference>
<keyword evidence="3" id="KW-0677">Repeat</keyword>
<dbReference type="PROSITE" id="PS50097">
    <property type="entry name" value="BTB"/>
    <property type="match status" value="1"/>
</dbReference>
<dbReference type="InterPro" id="IPR017096">
    <property type="entry name" value="BTB-kelch_protein"/>
</dbReference>
<proteinExistence type="predicted"/>
<dbReference type="PIRSF" id="PIRSF037037">
    <property type="entry name" value="Kelch-like_protein_gigaxonin"/>
    <property type="match status" value="1"/>
</dbReference>
<dbReference type="EMBL" id="MTYJ01000065">
    <property type="protein sequence ID" value="OQV17187.1"/>
    <property type="molecule type" value="Genomic_DNA"/>
</dbReference>
<dbReference type="PRINTS" id="PR00501">
    <property type="entry name" value="KELCHREPEAT"/>
</dbReference>
<evidence type="ECO:0000256" key="5">
    <source>
        <dbReference type="SAM" id="MobiDB-lite"/>
    </source>
</evidence>
<feature type="region of interest" description="Disordered" evidence="5">
    <location>
        <begin position="359"/>
        <end position="379"/>
    </location>
</feature>
<keyword evidence="4" id="KW-0833">Ubl conjugation pathway</keyword>
<evidence type="ECO:0000259" key="6">
    <source>
        <dbReference type="PROSITE" id="PS50097"/>
    </source>
</evidence>
<keyword evidence="2" id="KW-0880">Kelch repeat</keyword>
<accession>A0A1W0WPW7</accession>
<dbReference type="InterPro" id="IPR011333">
    <property type="entry name" value="SKP1/BTB/POZ_sf"/>
</dbReference>
<feature type="domain" description="BTB" evidence="6">
    <location>
        <begin position="44"/>
        <end position="109"/>
    </location>
</feature>
<dbReference type="AlphaFoldDB" id="A0A1W0WPW7"/>
<gene>
    <name evidence="7" type="ORF">BV898_08765</name>
</gene>
<dbReference type="InterPro" id="IPR015915">
    <property type="entry name" value="Kelch-typ_b-propeller"/>
</dbReference>
<evidence type="ECO:0000256" key="2">
    <source>
        <dbReference type="ARBA" id="ARBA00022441"/>
    </source>
</evidence>
<keyword evidence="8" id="KW-1185">Reference proteome</keyword>
<dbReference type="SMART" id="SM00612">
    <property type="entry name" value="Kelch"/>
    <property type="match status" value="5"/>
</dbReference>
<dbReference type="SMART" id="SM00225">
    <property type="entry name" value="BTB"/>
    <property type="match status" value="1"/>
</dbReference>
<sequence length="672" mass="74153">MEIIDSESDLLAVQAAEEFSFADDEAQIVFGNQLNVLRRNREFCDVVLSIGQHEIAGHKCVLAVAIPRLFLMFSKDARQTYELDELDIDYESVETLVEFAYTYRLIAKPEDVKKLFRAAAKLQMDRVVQACGAFLIAHVKVSSCVGVRSIINREYTSSLADDIDAFIKENFAEIVVTPDFISLPRVQIEVIQKSEQEANQTNELQLCQMGVDWVRKCVVDEDWTLDSVTEKVHLLFLKDDDNTLHDCVELSDLDKEFNRETCVQDYKVLSKTKLAPLNKNGSKASRGNSLNRNPVRSRQLLYSGHTNGSGNGHTHSDINLDIKWKIIAVMQTADRTHIALAVADRKLVALSVVQRVVTSNGNGTNGSGDNGNHVQEENGNGHKMESLAVMRAARCAFGASCFGDKIVVAGGYNRGECLATAEVFDPKRNEWTFLAPMLSPRARFDIAVLGQNVYAVCGSDGSKDLQTAECYDFETKAWETIASLSSPRSSAGVCALEDRVICVGGWTGQTVMKCVDAYDPSVDQWLPYSPLQTSRSQAGVDVLDGRIYVVGGCDQWDRLCTVEAYDPRSDTWSFVAPLSSARRGAGVTHHGGKLYVIGGSDGTQSLTTVEIYDPRTNRWSSGPSLSISRSNLECVELDGQLFAIGGYSGKVFLNSLEVLDSTESEWTEFITL</sequence>
<comment type="caution">
    <text evidence="7">The sequence shown here is derived from an EMBL/GenBank/DDBJ whole genome shotgun (WGS) entry which is preliminary data.</text>
</comment>
<dbReference type="PANTHER" id="PTHR24412">
    <property type="entry name" value="KELCH PROTEIN"/>
    <property type="match status" value="1"/>
</dbReference>
<evidence type="ECO:0000256" key="1">
    <source>
        <dbReference type="ARBA" id="ARBA00004906"/>
    </source>
</evidence>
<evidence type="ECO:0000313" key="7">
    <source>
        <dbReference type="EMBL" id="OQV17187.1"/>
    </source>
</evidence>
<dbReference type="Gene3D" id="2.120.10.80">
    <property type="entry name" value="Kelch-type beta propeller"/>
    <property type="match status" value="2"/>
</dbReference>
<evidence type="ECO:0000256" key="4">
    <source>
        <dbReference type="ARBA" id="ARBA00022786"/>
    </source>
</evidence>
<evidence type="ECO:0000313" key="8">
    <source>
        <dbReference type="Proteomes" id="UP000192578"/>
    </source>
</evidence>
<dbReference type="OrthoDB" id="45365at2759"/>
<dbReference type="Proteomes" id="UP000192578">
    <property type="component" value="Unassembled WGS sequence"/>
</dbReference>
<dbReference type="Pfam" id="PF00651">
    <property type="entry name" value="BTB"/>
    <property type="match status" value="1"/>
</dbReference>
<protein>
    <submittedName>
        <fullName evidence="7">Influenza virus NS1A-binding protein-like protein</fullName>
    </submittedName>
</protein>
<dbReference type="Pfam" id="PF07707">
    <property type="entry name" value="BACK"/>
    <property type="match status" value="1"/>
</dbReference>
<dbReference type="Gene3D" id="1.25.40.420">
    <property type="match status" value="1"/>
</dbReference>
<organism evidence="7 8">
    <name type="scientific">Hypsibius exemplaris</name>
    <name type="common">Freshwater tardigrade</name>
    <dbReference type="NCBI Taxonomy" id="2072580"/>
    <lineage>
        <taxon>Eukaryota</taxon>
        <taxon>Metazoa</taxon>
        <taxon>Ecdysozoa</taxon>
        <taxon>Tardigrada</taxon>
        <taxon>Eutardigrada</taxon>
        <taxon>Parachela</taxon>
        <taxon>Hypsibioidea</taxon>
        <taxon>Hypsibiidae</taxon>
        <taxon>Hypsibius</taxon>
    </lineage>
</organism>
<dbReference type="InterPro" id="IPR006652">
    <property type="entry name" value="Kelch_1"/>
</dbReference>
<dbReference type="InterPro" id="IPR011705">
    <property type="entry name" value="BACK"/>
</dbReference>
<dbReference type="CDD" id="cd18502">
    <property type="entry name" value="BACK_NS1BP_IVNS1ABP"/>
    <property type="match status" value="1"/>
</dbReference>
<reference evidence="8" key="1">
    <citation type="submission" date="2017-01" db="EMBL/GenBank/DDBJ databases">
        <title>Comparative genomics of anhydrobiosis in the tardigrade Hypsibius dujardini.</title>
        <authorList>
            <person name="Yoshida Y."/>
            <person name="Koutsovoulos G."/>
            <person name="Laetsch D."/>
            <person name="Stevens L."/>
            <person name="Kumar S."/>
            <person name="Horikawa D."/>
            <person name="Ishino K."/>
            <person name="Komine S."/>
            <person name="Tomita M."/>
            <person name="Blaxter M."/>
            <person name="Arakawa K."/>
        </authorList>
    </citation>
    <scope>NUCLEOTIDE SEQUENCE [LARGE SCALE GENOMIC DNA]</scope>
    <source>
        <strain evidence="8">Z151</strain>
    </source>
</reference>
<dbReference type="Gene3D" id="3.30.710.10">
    <property type="entry name" value="Potassium Channel Kv1.1, Chain A"/>
    <property type="match status" value="1"/>
</dbReference>
<dbReference type="PANTHER" id="PTHR24412:SF396">
    <property type="entry name" value="INFLUENZA VIRUS NS1A-BINDING PROTEIN"/>
    <property type="match status" value="1"/>
</dbReference>
<comment type="pathway">
    <text evidence="1">Protein modification; protein ubiquitination.</text>
</comment>
<name>A0A1W0WPW7_HYPEX</name>
<dbReference type="Pfam" id="PF01344">
    <property type="entry name" value="Kelch_1"/>
    <property type="match status" value="6"/>
</dbReference>
<evidence type="ECO:0000256" key="3">
    <source>
        <dbReference type="ARBA" id="ARBA00022737"/>
    </source>
</evidence>
<dbReference type="CDD" id="cd18306">
    <property type="entry name" value="BTB_POZ_NS1BP"/>
    <property type="match status" value="1"/>
</dbReference>
<dbReference type="InterPro" id="IPR000210">
    <property type="entry name" value="BTB/POZ_dom"/>
</dbReference>
<dbReference type="SUPFAM" id="SSF54695">
    <property type="entry name" value="POZ domain"/>
    <property type="match status" value="1"/>
</dbReference>